<evidence type="ECO:0000256" key="1">
    <source>
        <dbReference type="SAM" id="MobiDB-lite"/>
    </source>
</evidence>
<organism evidence="3 4">
    <name type="scientific">Purpureocillium takamizusanense</name>
    <dbReference type="NCBI Taxonomy" id="2060973"/>
    <lineage>
        <taxon>Eukaryota</taxon>
        <taxon>Fungi</taxon>
        <taxon>Dikarya</taxon>
        <taxon>Ascomycota</taxon>
        <taxon>Pezizomycotina</taxon>
        <taxon>Sordariomycetes</taxon>
        <taxon>Hypocreomycetidae</taxon>
        <taxon>Hypocreales</taxon>
        <taxon>Ophiocordycipitaceae</taxon>
        <taxon>Purpureocillium</taxon>
    </lineage>
</organism>
<dbReference type="AlphaFoldDB" id="A0A9Q8VFC7"/>
<dbReference type="PANTHER" id="PTHR38113:SF2">
    <property type="entry name" value="DUF2293 DOMAIN-CONTAINING PROTEIN"/>
    <property type="match status" value="1"/>
</dbReference>
<name>A0A9Q8VFC7_9HYPO</name>
<keyword evidence="4" id="KW-1185">Reference proteome</keyword>
<evidence type="ECO:0000313" key="4">
    <source>
        <dbReference type="Proteomes" id="UP000829364"/>
    </source>
</evidence>
<feature type="domain" description="DUF2293" evidence="2">
    <location>
        <begin position="94"/>
        <end position="178"/>
    </location>
</feature>
<accession>A0A9Q8VFC7</accession>
<feature type="compositionally biased region" description="Acidic residues" evidence="1">
    <location>
        <begin position="260"/>
        <end position="277"/>
    </location>
</feature>
<dbReference type="OrthoDB" id="5381833at2759"/>
<dbReference type="RefSeq" id="XP_047846240.1">
    <property type="nucleotide sequence ID" value="XM_047990233.1"/>
</dbReference>
<proteinExistence type="predicted"/>
<dbReference type="EMBL" id="CP086361">
    <property type="protein sequence ID" value="UNI22759.1"/>
    <property type="molecule type" value="Genomic_DNA"/>
</dbReference>
<dbReference type="PANTHER" id="PTHR38113">
    <property type="match status" value="1"/>
</dbReference>
<evidence type="ECO:0000313" key="3">
    <source>
        <dbReference type="EMBL" id="UNI22759.1"/>
    </source>
</evidence>
<dbReference type="Proteomes" id="UP000829364">
    <property type="component" value="Chromosome 8"/>
</dbReference>
<dbReference type="Pfam" id="PF10056">
    <property type="entry name" value="DUF2293"/>
    <property type="match status" value="1"/>
</dbReference>
<evidence type="ECO:0000259" key="2">
    <source>
        <dbReference type="Pfam" id="PF10056"/>
    </source>
</evidence>
<reference evidence="3" key="1">
    <citation type="submission" date="2021-11" db="EMBL/GenBank/DDBJ databases">
        <title>Purpureocillium_takamizusanense_genome.</title>
        <authorList>
            <person name="Nguyen N.-H."/>
        </authorList>
    </citation>
    <scope>NUCLEOTIDE SEQUENCE</scope>
    <source>
        <strain evidence="3">PT3</strain>
    </source>
</reference>
<dbReference type="InterPro" id="IPR018744">
    <property type="entry name" value="DUF2293"/>
</dbReference>
<feature type="region of interest" description="Disordered" evidence="1">
    <location>
        <begin position="196"/>
        <end position="277"/>
    </location>
</feature>
<dbReference type="KEGG" id="ptkz:JDV02_008620"/>
<feature type="compositionally biased region" description="Basic residues" evidence="1">
    <location>
        <begin position="200"/>
        <end position="214"/>
    </location>
</feature>
<dbReference type="GeneID" id="72070566"/>
<protein>
    <recommendedName>
        <fullName evidence="2">DUF2293 domain-containing protein</fullName>
    </recommendedName>
</protein>
<gene>
    <name evidence="3" type="ORF">JDV02_008620</name>
</gene>
<feature type="compositionally biased region" description="Acidic residues" evidence="1">
    <location>
        <begin position="236"/>
        <end position="249"/>
    </location>
</feature>
<sequence>MSPIEPVVSAQEPLPSGYGFLKKGNPFMTGLCRRKTHAAHKTLYVVRNKRKVLGLRAPKWILREVHQEERESRVRRQANVERRDTCMESEFRDAIEQMFPDVPSGEVSKIIKRAMKKKSGRVGRTGKLTLGEKARLAVAAHIRHCHTPYDRILNKSKDRAGARKAVYPQVTELMKEWGWRDVTGGSRRRGHGAAQAARAKQAHRLPIRSAPRRKSTPETVAARNTAADKTGASLEDAIEISDSSEEADSASDQQSWSGDSEADDEDWECILVEDSDD</sequence>